<accession>A0A6J5LVI9</accession>
<evidence type="ECO:0000313" key="1">
    <source>
        <dbReference type="EMBL" id="CAB4135729.1"/>
    </source>
</evidence>
<proteinExistence type="predicted"/>
<sequence>MTIYLQNPEKTQIQVFDNENQIGAGFITWIKLTEQEITAYLLKEAQDKKLVDLNKFYNSSECWTYTVYTDVKQYASLTKDADFFAKLLPSCGGRSIQVFTDNNVIIQYDLSVEKANNLNYQINAINGILLKAKKLDLGNRINLATNIDDITNIDYQKELLNAVIRQINLDSIK</sequence>
<protein>
    <submittedName>
        <fullName evidence="1">Uncharacterized protein</fullName>
    </submittedName>
</protein>
<reference evidence="1" key="1">
    <citation type="submission" date="2020-04" db="EMBL/GenBank/DDBJ databases">
        <authorList>
            <person name="Chiriac C."/>
            <person name="Salcher M."/>
            <person name="Ghai R."/>
            <person name="Kavagutti S V."/>
        </authorList>
    </citation>
    <scope>NUCLEOTIDE SEQUENCE</scope>
</reference>
<gene>
    <name evidence="1" type="ORF">UFOVP286_27</name>
</gene>
<organism evidence="1">
    <name type="scientific">uncultured Caudovirales phage</name>
    <dbReference type="NCBI Taxonomy" id="2100421"/>
    <lineage>
        <taxon>Viruses</taxon>
        <taxon>Duplodnaviria</taxon>
        <taxon>Heunggongvirae</taxon>
        <taxon>Uroviricota</taxon>
        <taxon>Caudoviricetes</taxon>
        <taxon>Peduoviridae</taxon>
        <taxon>Maltschvirus</taxon>
        <taxon>Maltschvirus maltsch</taxon>
    </lineage>
</organism>
<name>A0A6J5LVI9_9CAUD</name>
<dbReference type="EMBL" id="LR796304">
    <property type="protein sequence ID" value="CAB4135729.1"/>
    <property type="molecule type" value="Genomic_DNA"/>
</dbReference>